<evidence type="ECO:0000256" key="3">
    <source>
        <dbReference type="ARBA" id="ARBA00022777"/>
    </source>
</evidence>
<dbReference type="NCBIfam" id="TIGR00045">
    <property type="entry name" value="glycerate kinase"/>
    <property type="match status" value="1"/>
</dbReference>
<evidence type="ECO:0000256" key="1">
    <source>
        <dbReference type="ARBA" id="ARBA00006284"/>
    </source>
</evidence>
<name>A0A841BZN1_9ACTN</name>
<dbReference type="PIRSF" id="PIRSF006078">
    <property type="entry name" value="GlxK"/>
    <property type="match status" value="1"/>
</dbReference>
<evidence type="ECO:0000313" key="5">
    <source>
        <dbReference type="EMBL" id="MBB5872252.1"/>
    </source>
</evidence>
<keyword evidence="6" id="KW-1185">Reference proteome</keyword>
<keyword evidence="2 4" id="KW-0808">Transferase</keyword>
<dbReference type="InterPro" id="IPR036129">
    <property type="entry name" value="Glycerate_kinase_sf"/>
</dbReference>
<proteinExistence type="inferred from homology"/>
<dbReference type="InterPro" id="IPR018193">
    <property type="entry name" value="Glyc_kinase_flavodox-like_fold"/>
</dbReference>
<dbReference type="EC" id="2.7.1.31" evidence="5"/>
<accession>A0A841BZN1</accession>
<organism evidence="5 6">
    <name type="scientific">Allocatelliglobosispora scoriae</name>
    <dbReference type="NCBI Taxonomy" id="643052"/>
    <lineage>
        <taxon>Bacteria</taxon>
        <taxon>Bacillati</taxon>
        <taxon>Actinomycetota</taxon>
        <taxon>Actinomycetes</taxon>
        <taxon>Micromonosporales</taxon>
        <taxon>Micromonosporaceae</taxon>
        <taxon>Allocatelliglobosispora</taxon>
    </lineage>
</organism>
<dbReference type="Proteomes" id="UP000587527">
    <property type="component" value="Unassembled WGS sequence"/>
</dbReference>
<evidence type="ECO:0000313" key="6">
    <source>
        <dbReference type="Proteomes" id="UP000587527"/>
    </source>
</evidence>
<dbReference type="PANTHER" id="PTHR21599">
    <property type="entry name" value="GLYCERATE KINASE"/>
    <property type="match status" value="1"/>
</dbReference>
<dbReference type="Gene3D" id="3.40.50.10350">
    <property type="entry name" value="Glycerate kinase, domain 1"/>
    <property type="match status" value="1"/>
</dbReference>
<dbReference type="Pfam" id="PF02595">
    <property type="entry name" value="Gly_kinase"/>
    <property type="match status" value="1"/>
</dbReference>
<protein>
    <submittedName>
        <fullName evidence="5">Glycerate kinase</fullName>
        <ecNumber evidence="5">2.7.1.31</ecNumber>
    </submittedName>
</protein>
<gene>
    <name evidence="5" type="ORF">F4553_005686</name>
</gene>
<keyword evidence="3 4" id="KW-0418">Kinase</keyword>
<dbReference type="InterPro" id="IPR004381">
    <property type="entry name" value="Glycerate_kinase"/>
</dbReference>
<dbReference type="RefSeq" id="WP_184841698.1">
    <property type="nucleotide sequence ID" value="NZ_JACHMN010000003.1"/>
</dbReference>
<dbReference type="InterPro" id="IPR018197">
    <property type="entry name" value="Glycerate_kinase_RE-like"/>
</dbReference>
<dbReference type="GO" id="GO:0031388">
    <property type="term" value="P:organic acid phosphorylation"/>
    <property type="evidence" value="ECO:0007669"/>
    <property type="project" value="UniProtKB-UniRule"/>
</dbReference>
<dbReference type="AlphaFoldDB" id="A0A841BZN1"/>
<evidence type="ECO:0000256" key="4">
    <source>
        <dbReference type="PIRNR" id="PIRNR006078"/>
    </source>
</evidence>
<dbReference type="GO" id="GO:0008887">
    <property type="term" value="F:glycerate kinase activity"/>
    <property type="evidence" value="ECO:0007669"/>
    <property type="project" value="UniProtKB-UniRule"/>
</dbReference>
<dbReference type="EMBL" id="JACHMN010000003">
    <property type="protein sequence ID" value="MBB5872252.1"/>
    <property type="molecule type" value="Genomic_DNA"/>
</dbReference>
<comment type="similarity">
    <text evidence="1 4">Belongs to the glycerate kinase type-1 family.</text>
</comment>
<reference evidence="5 6" key="1">
    <citation type="submission" date="2020-08" db="EMBL/GenBank/DDBJ databases">
        <title>Sequencing the genomes of 1000 actinobacteria strains.</title>
        <authorList>
            <person name="Klenk H.-P."/>
        </authorList>
    </citation>
    <scope>NUCLEOTIDE SEQUENCE [LARGE SCALE GENOMIC DNA]</scope>
    <source>
        <strain evidence="5 6">DSM 45362</strain>
    </source>
</reference>
<evidence type="ECO:0000256" key="2">
    <source>
        <dbReference type="ARBA" id="ARBA00022679"/>
    </source>
</evidence>
<dbReference type="Gene3D" id="3.90.1510.10">
    <property type="entry name" value="Glycerate kinase, domain 2"/>
    <property type="match status" value="1"/>
</dbReference>
<comment type="caution">
    <text evidence="5">The sequence shown here is derived from an EMBL/GenBank/DDBJ whole genome shotgun (WGS) entry which is preliminary data.</text>
</comment>
<dbReference type="SUPFAM" id="SSF110738">
    <property type="entry name" value="Glycerate kinase I"/>
    <property type="match status" value="1"/>
</dbReference>
<dbReference type="PANTHER" id="PTHR21599:SF0">
    <property type="entry name" value="GLYCERATE KINASE"/>
    <property type="match status" value="1"/>
</dbReference>
<sequence length="362" mass="34810">MRVVIAPDSFKGSADAAAVATAIADGWRSVRPDDELIAIPLADGGEGTTSVIAAANPGTVWHTVRSVSGPDGRPVDARWLELPDRTAVVELAESSGLPLMRALDPLGAHTVGLGQVIADALDHGATRIVIGLGGSASTDGGSGLLTALGARLLDASGRPLAPGGGSLPALASIDLTGLRAAPPGGVSCLVDVGTPLLGPTGAAAVFGPQKGATAADVTLLDAGLAVFAGLLGGDPALPGTGAAGGTGYGLSAGWGATLSPGAATVAALVGLPTALITADLVITGEGRFDPTSLVGKVVGNVLSLAAASSTSAAIIAGQVATAAPCAALSLADLAGSAAAAIADPLSWLHHAATSLALQHPAR</sequence>